<dbReference type="EMBL" id="JBHTLP010000008">
    <property type="protein sequence ID" value="MFD1141423.1"/>
    <property type="molecule type" value="Genomic_DNA"/>
</dbReference>
<keyword evidence="3" id="KW-1185">Reference proteome</keyword>
<dbReference type="Proteomes" id="UP001597116">
    <property type="component" value="Unassembled WGS sequence"/>
</dbReference>
<organism evidence="2 3">
    <name type="scientific">Larkinella insperata</name>
    <dbReference type="NCBI Taxonomy" id="332158"/>
    <lineage>
        <taxon>Bacteria</taxon>
        <taxon>Pseudomonadati</taxon>
        <taxon>Bacteroidota</taxon>
        <taxon>Cytophagia</taxon>
        <taxon>Cytophagales</taxon>
        <taxon>Spirosomataceae</taxon>
        <taxon>Larkinella</taxon>
    </lineage>
</organism>
<dbReference type="PROSITE" id="PS51257">
    <property type="entry name" value="PROKAR_LIPOPROTEIN"/>
    <property type="match status" value="1"/>
</dbReference>
<evidence type="ECO:0000313" key="2">
    <source>
        <dbReference type="EMBL" id="MFD1141423.1"/>
    </source>
</evidence>
<comment type="caution">
    <text evidence="2">The sequence shown here is derived from an EMBL/GenBank/DDBJ whole genome shotgun (WGS) entry which is preliminary data.</text>
</comment>
<evidence type="ECO:0008006" key="4">
    <source>
        <dbReference type="Google" id="ProtNLM"/>
    </source>
</evidence>
<dbReference type="RefSeq" id="WP_265991800.1">
    <property type="nucleotide sequence ID" value="NZ_CP110973.1"/>
</dbReference>
<feature type="chain" id="PRO_5046872802" description="Lipoprotein" evidence="1">
    <location>
        <begin position="20"/>
        <end position="152"/>
    </location>
</feature>
<name>A0ABW3Q934_9BACT</name>
<sequence>MKNLLLLLLLPFLSLSCQDEPTCEKTDDEATGIIISVLSNRVANDPVAGDLGREGIRISTPEDYQRLFVGCCNGHLGAVNFNESDVLGLSTVNRGCSSSYQRNVRRDDATKRIIYTVTELYCKKCSPVDGQGNFVIIPKVPEGYTVEYVRKQ</sequence>
<reference evidence="3" key="1">
    <citation type="journal article" date="2019" name="Int. J. Syst. Evol. Microbiol.">
        <title>The Global Catalogue of Microorganisms (GCM) 10K type strain sequencing project: providing services to taxonomists for standard genome sequencing and annotation.</title>
        <authorList>
            <consortium name="The Broad Institute Genomics Platform"/>
            <consortium name="The Broad Institute Genome Sequencing Center for Infectious Disease"/>
            <person name="Wu L."/>
            <person name="Ma J."/>
        </authorList>
    </citation>
    <scope>NUCLEOTIDE SEQUENCE [LARGE SCALE GENOMIC DNA]</scope>
    <source>
        <strain evidence="3">CCUG 55608</strain>
    </source>
</reference>
<evidence type="ECO:0000313" key="3">
    <source>
        <dbReference type="Proteomes" id="UP001597116"/>
    </source>
</evidence>
<evidence type="ECO:0000256" key="1">
    <source>
        <dbReference type="SAM" id="SignalP"/>
    </source>
</evidence>
<keyword evidence="1" id="KW-0732">Signal</keyword>
<gene>
    <name evidence="2" type="ORF">ACFQ4C_09895</name>
</gene>
<accession>A0ABW3Q934</accession>
<protein>
    <recommendedName>
        <fullName evidence="4">Lipoprotein</fullName>
    </recommendedName>
</protein>
<proteinExistence type="predicted"/>
<feature type="signal peptide" evidence="1">
    <location>
        <begin position="1"/>
        <end position="19"/>
    </location>
</feature>